<dbReference type="GO" id="GO:0004497">
    <property type="term" value="F:monooxygenase activity"/>
    <property type="evidence" value="ECO:0007669"/>
    <property type="project" value="UniProtKB-KW"/>
</dbReference>
<dbReference type="Pfam" id="PF00067">
    <property type="entry name" value="p450"/>
    <property type="match status" value="1"/>
</dbReference>
<evidence type="ECO:0000256" key="2">
    <source>
        <dbReference type="ARBA" id="ARBA00022617"/>
    </source>
</evidence>
<reference evidence="11" key="1">
    <citation type="journal article" date="2011" name="J. Bacteriol.">
        <title>Genome sequences of eight morphologically diverse alphaproteobacteria.</title>
        <authorList>
            <consortium name="US DOE Joint Genome Institute"/>
            <person name="Brown P.J."/>
            <person name="Kysela D.T."/>
            <person name="Buechlein A."/>
            <person name="Hemmerich C."/>
            <person name="Brun Y.V."/>
        </authorList>
    </citation>
    <scope>NUCLEOTIDE SEQUENCE [LARGE SCALE GENOMIC DNA]</scope>
    <source>
        <strain evidence="11">ATCC 51888 / DSM 1869 / NCIB 11706 / TK 0415</strain>
    </source>
</reference>
<evidence type="ECO:0000256" key="9">
    <source>
        <dbReference type="SAM" id="MobiDB-lite"/>
    </source>
</evidence>
<organism evidence="10 11">
    <name type="scientific">Hyphomicrobium denitrificans (strain ATCC 51888 / DSM 1869 / NCIMB 11706 / TK 0415)</name>
    <dbReference type="NCBI Taxonomy" id="582899"/>
    <lineage>
        <taxon>Bacteria</taxon>
        <taxon>Pseudomonadati</taxon>
        <taxon>Pseudomonadota</taxon>
        <taxon>Alphaproteobacteria</taxon>
        <taxon>Hyphomicrobiales</taxon>
        <taxon>Hyphomicrobiaceae</taxon>
        <taxon>Hyphomicrobium</taxon>
    </lineage>
</organism>
<keyword evidence="5 7" id="KW-0408">Iron</keyword>
<proteinExistence type="inferred from homology"/>
<dbReference type="AlphaFoldDB" id="D8JSY1"/>
<evidence type="ECO:0000313" key="10">
    <source>
        <dbReference type="EMBL" id="ADJ22466.1"/>
    </source>
</evidence>
<dbReference type="GO" id="GO:0005506">
    <property type="term" value="F:iron ion binding"/>
    <property type="evidence" value="ECO:0007669"/>
    <property type="project" value="InterPro"/>
</dbReference>
<sequence length="465" mass="52377">MVGVRDVNTIPPPEKLYPPTVQPPERALPLPRFIARFIRNPLQALPRAVYTEPVVTYGSKRPLVTWVTDPALIERILLKDVEHFPKTPLDRRVLTPMLGNGILTAEGESWRWQRKIASPMFRYAEILAYVPAMVEATEQLLDTWKQRGHAFTTDVEDAMTETTFSVIARTVLAGIDETEASAVKHAARTYLDRISWEVAAAILRLPPTMWHPGKANMRTSAKEVRTIVERLLAQRRAQPGSGNDLVARLISARDPATGEQMSDATIVDNLATFLFAGHETTAKALTWTLYLLARAPQWQDRLRDEVRHALRTSQRVSPGTIERLPLTLRVLKESLRLYPPAPVMTRLANQDLDLAGTHVPRGSLIVIPIFVLHRHQRLWDDPGRFDPDRFLPENEAKYPRTQFMPFGFGPRICIGSSFALIEATAILATLLQGARFEWDGRHAPEPVSRVTLRPKGGMPLIVKPL</sequence>
<keyword evidence="2 7" id="KW-0349">Heme</keyword>
<name>D8JSY1_HYPDA</name>
<feature type="region of interest" description="Disordered" evidence="9">
    <location>
        <begin position="1"/>
        <end position="21"/>
    </location>
</feature>
<accession>D8JSY1</accession>
<evidence type="ECO:0000256" key="1">
    <source>
        <dbReference type="ARBA" id="ARBA00010617"/>
    </source>
</evidence>
<dbReference type="HOGENOM" id="CLU_001570_5_1_5"/>
<keyword evidence="3 7" id="KW-0479">Metal-binding</keyword>
<dbReference type="Gene3D" id="1.10.630.10">
    <property type="entry name" value="Cytochrome P450"/>
    <property type="match status" value="1"/>
</dbReference>
<evidence type="ECO:0000256" key="5">
    <source>
        <dbReference type="ARBA" id="ARBA00023004"/>
    </source>
</evidence>
<dbReference type="InterPro" id="IPR002401">
    <property type="entry name" value="Cyt_P450_E_grp-I"/>
</dbReference>
<dbReference type="EMBL" id="CP002083">
    <property type="protein sequence ID" value="ADJ22466.1"/>
    <property type="molecule type" value="Genomic_DNA"/>
</dbReference>
<dbReference type="PANTHER" id="PTHR24291:SF50">
    <property type="entry name" value="BIFUNCTIONAL ALBAFLAVENONE MONOOXYGENASE_TERPENE SYNTHASE"/>
    <property type="match status" value="1"/>
</dbReference>
<dbReference type="PANTHER" id="PTHR24291">
    <property type="entry name" value="CYTOCHROME P450 FAMILY 4"/>
    <property type="match status" value="1"/>
</dbReference>
<dbReference type="InterPro" id="IPR050196">
    <property type="entry name" value="Cytochrome_P450_Monoox"/>
</dbReference>
<evidence type="ECO:0000256" key="4">
    <source>
        <dbReference type="ARBA" id="ARBA00023002"/>
    </source>
</evidence>
<comment type="similarity">
    <text evidence="1 8">Belongs to the cytochrome P450 family.</text>
</comment>
<dbReference type="GO" id="GO:0016705">
    <property type="term" value="F:oxidoreductase activity, acting on paired donors, with incorporation or reduction of molecular oxygen"/>
    <property type="evidence" value="ECO:0007669"/>
    <property type="project" value="InterPro"/>
</dbReference>
<gene>
    <name evidence="10" type="ordered locus">Hden_0645</name>
</gene>
<dbReference type="InterPro" id="IPR017972">
    <property type="entry name" value="Cyt_P450_CS"/>
</dbReference>
<dbReference type="KEGG" id="hdn:Hden_0645"/>
<dbReference type="InterPro" id="IPR001128">
    <property type="entry name" value="Cyt_P450"/>
</dbReference>
<dbReference type="PRINTS" id="PR00385">
    <property type="entry name" value="P450"/>
</dbReference>
<evidence type="ECO:0000256" key="6">
    <source>
        <dbReference type="ARBA" id="ARBA00023033"/>
    </source>
</evidence>
<evidence type="ECO:0000256" key="3">
    <source>
        <dbReference type="ARBA" id="ARBA00022723"/>
    </source>
</evidence>
<comment type="cofactor">
    <cofactor evidence="7">
        <name>heme</name>
        <dbReference type="ChEBI" id="CHEBI:30413"/>
    </cofactor>
</comment>
<evidence type="ECO:0000256" key="7">
    <source>
        <dbReference type="PIRSR" id="PIRSR602401-1"/>
    </source>
</evidence>
<feature type="compositionally biased region" description="Pro residues" evidence="9">
    <location>
        <begin position="10"/>
        <end position="21"/>
    </location>
</feature>
<dbReference type="GO" id="GO:0020037">
    <property type="term" value="F:heme binding"/>
    <property type="evidence" value="ECO:0007669"/>
    <property type="project" value="InterPro"/>
</dbReference>
<feature type="binding site" description="axial binding residue" evidence="7">
    <location>
        <position position="413"/>
    </location>
    <ligand>
        <name>heme</name>
        <dbReference type="ChEBI" id="CHEBI:30413"/>
    </ligand>
    <ligandPart>
        <name>Fe</name>
        <dbReference type="ChEBI" id="CHEBI:18248"/>
    </ligandPart>
</feature>
<dbReference type="STRING" id="582899.Hden_0645"/>
<dbReference type="SUPFAM" id="SSF48264">
    <property type="entry name" value="Cytochrome P450"/>
    <property type="match status" value="1"/>
</dbReference>
<dbReference type="PROSITE" id="PS00086">
    <property type="entry name" value="CYTOCHROME_P450"/>
    <property type="match status" value="1"/>
</dbReference>
<evidence type="ECO:0000256" key="8">
    <source>
        <dbReference type="RuleBase" id="RU000461"/>
    </source>
</evidence>
<dbReference type="InterPro" id="IPR036396">
    <property type="entry name" value="Cyt_P450_sf"/>
</dbReference>
<dbReference type="eggNOG" id="COG2124">
    <property type="taxonomic scope" value="Bacteria"/>
</dbReference>
<dbReference type="Proteomes" id="UP000002033">
    <property type="component" value="Chromosome"/>
</dbReference>
<keyword evidence="6 8" id="KW-0503">Monooxygenase</keyword>
<keyword evidence="4 8" id="KW-0560">Oxidoreductase</keyword>
<keyword evidence="11" id="KW-1185">Reference proteome</keyword>
<dbReference type="PRINTS" id="PR00463">
    <property type="entry name" value="EP450I"/>
</dbReference>
<evidence type="ECO:0000313" key="11">
    <source>
        <dbReference type="Proteomes" id="UP000002033"/>
    </source>
</evidence>
<protein>
    <submittedName>
        <fullName evidence="10">Cytochrome P450</fullName>
    </submittedName>
</protein>